<feature type="transmembrane region" description="Helical" evidence="1">
    <location>
        <begin position="20"/>
        <end position="48"/>
    </location>
</feature>
<evidence type="ECO:0000256" key="1">
    <source>
        <dbReference type="SAM" id="Phobius"/>
    </source>
</evidence>
<protein>
    <recommendedName>
        <fullName evidence="4">ATP-grasp domain-containing protein</fullName>
    </recommendedName>
</protein>
<sequence>MATTSTLNANRTWVAKAGTVFHCLLFLFLLEGVLLPLNLAACLITHLLRKFIQPPQPSTSSDRTGKPVTVLIDGGRLSKGLFLARICKAAGHRVIYTSTSSTNLCGGRFSSAIDVHYTVPRSHENYDKCASEIRNIILKEKVDLYIPVSTATSAQTDAKLAEEVVTPAGAKSVSLTQKDTIRLDDKSTFSKWCESLDAPVPTTIPVNSPQEAFDHIKRLATQKSASPSQKYLLKSIQYDDAHRSEIFSASLALTNPTALQSRLSTLEITPSRTWIIQQFIRGNEYCTHVLALDGKVLDLSICPSSHWLLQYTPIQHSGITKWIEDFVSKANLSGHICFDFIEDTDTKLVYCIECNPRVSTAVGCFRSVGAQYGKRIELFLNRSQPGKTPSQSYSKVVTNAAPTLSKTSLLTPPARTPTQYWLYHELILLSRTRRVKAFASQLYAIVAGQDALYDVEDPWPFFAQNHLLIAQQLLLHIRIVRPWSEIDWNLGRLID</sequence>
<keyword evidence="1" id="KW-1133">Transmembrane helix</keyword>
<keyword evidence="1" id="KW-0812">Transmembrane</keyword>
<dbReference type="Gene3D" id="3.40.50.720">
    <property type="entry name" value="NAD(P)-binding Rossmann-like Domain"/>
    <property type="match status" value="1"/>
</dbReference>
<dbReference type="EMBL" id="JADGJD010000843">
    <property type="protein sequence ID" value="KAJ3048129.1"/>
    <property type="molecule type" value="Genomic_DNA"/>
</dbReference>
<keyword evidence="1" id="KW-0472">Membrane</keyword>
<accession>A0AAD5S9D6</accession>
<keyword evidence="3" id="KW-1185">Reference proteome</keyword>
<organism evidence="2 3">
    <name type="scientific">Rhizophlyctis rosea</name>
    <dbReference type="NCBI Taxonomy" id="64517"/>
    <lineage>
        <taxon>Eukaryota</taxon>
        <taxon>Fungi</taxon>
        <taxon>Fungi incertae sedis</taxon>
        <taxon>Chytridiomycota</taxon>
        <taxon>Chytridiomycota incertae sedis</taxon>
        <taxon>Chytridiomycetes</taxon>
        <taxon>Rhizophlyctidales</taxon>
        <taxon>Rhizophlyctidaceae</taxon>
        <taxon>Rhizophlyctis</taxon>
    </lineage>
</organism>
<dbReference type="SUPFAM" id="SSF56059">
    <property type="entry name" value="Glutathione synthetase ATP-binding domain-like"/>
    <property type="match status" value="1"/>
</dbReference>
<gene>
    <name evidence="2" type="ORF">HK097_010856</name>
</gene>
<reference evidence="2" key="1">
    <citation type="submission" date="2020-05" db="EMBL/GenBank/DDBJ databases">
        <title>Phylogenomic resolution of chytrid fungi.</title>
        <authorList>
            <person name="Stajich J.E."/>
            <person name="Amses K."/>
            <person name="Simmons R."/>
            <person name="Seto K."/>
            <person name="Myers J."/>
            <person name="Bonds A."/>
            <person name="Quandt C.A."/>
            <person name="Barry K."/>
            <person name="Liu P."/>
            <person name="Grigoriev I."/>
            <person name="Longcore J.E."/>
            <person name="James T.Y."/>
        </authorList>
    </citation>
    <scope>NUCLEOTIDE SEQUENCE</scope>
    <source>
        <strain evidence="2">JEL0318</strain>
    </source>
</reference>
<evidence type="ECO:0000313" key="3">
    <source>
        <dbReference type="Proteomes" id="UP001212841"/>
    </source>
</evidence>
<dbReference type="AlphaFoldDB" id="A0AAD5S9D6"/>
<dbReference type="Gene3D" id="3.30.470.20">
    <property type="entry name" value="ATP-grasp fold, B domain"/>
    <property type="match status" value="1"/>
</dbReference>
<name>A0AAD5S9D6_9FUNG</name>
<comment type="caution">
    <text evidence="2">The sequence shown here is derived from an EMBL/GenBank/DDBJ whole genome shotgun (WGS) entry which is preliminary data.</text>
</comment>
<evidence type="ECO:0000313" key="2">
    <source>
        <dbReference type="EMBL" id="KAJ3048129.1"/>
    </source>
</evidence>
<proteinExistence type="predicted"/>
<evidence type="ECO:0008006" key="4">
    <source>
        <dbReference type="Google" id="ProtNLM"/>
    </source>
</evidence>
<dbReference type="Proteomes" id="UP001212841">
    <property type="component" value="Unassembled WGS sequence"/>
</dbReference>